<dbReference type="NCBIfam" id="NF033679">
    <property type="entry name" value="DNRLRE_dom"/>
    <property type="match status" value="1"/>
</dbReference>
<feature type="domain" description="CARDB" evidence="1">
    <location>
        <begin position="5"/>
        <end position="92"/>
    </location>
</feature>
<evidence type="ECO:0000259" key="1">
    <source>
        <dbReference type="Pfam" id="PF07705"/>
    </source>
</evidence>
<dbReference type="InterPro" id="IPR013783">
    <property type="entry name" value="Ig-like_fold"/>
</dbReference>
<gene>
    <name evidence="2" type="ORF">SAMN02745912_03372</name>
</gene>
<dbReference type="STRING" id="1121301.SAMN02745912_03372"/>
<evidence type="ECO:0000313" key="3">
    <source>
        <dbReference type="Proteomes" id="UP000184465"/>
    </source>
</evidence>
<dbReference type="Pfam" id="PF07705">
    <property type="entry name" value="CARDB"/>
    <property type="match status" value="1"/>
</dbReference>
<keyword evidence="3" id="KW-1185">Reference proteome</keyword>
<protein>
    <submittedName>
        <fullName evidence="2">CARDB protein</fullName>
    </submittedName>
</protein>
<name>A0A1M6SNG0_PARC5</name>
<dbReference type="InterPro" id="IPR011635">
    <property type="entry name" value="CARDB"/>
</dbReference>
<accession>A0A1M6SNG0</accession>
<proteinExistence type="predicted"/>
<dbReference type="AlphaFoldDB" id="A0A1M6SNG0"/>
<reference evidence="2 3" key="1">
    <citation type="submission" date="2016-11" db="EMBL/GenBank/DDBJ databases">
        <authorList>
            <person name="Jaros S."/>
            <person name="Januszkiewicz K."/>
            <person name="Wedrychowicz H."/>
        </authorList>
    </citation>
    <scope>NUCLEOTIDE SEQUENCE [LARGE SCALE GENOMIC DNA]</scope>
    <source>
        <strain evidence="2 3">DSM 15212</strain>
    </source>
</reference>
<dbReference type="Proteomes" id="UP000184465">
    <property type="component" value="Unassembled WGS sequence"/>
</dbReference>
<dbReference type="EMBL" id="FRAG01000065">
    <property type="protein sequence ID" value="SHK46159.1"/>
    <property type="molecule type" value="Genomic_DNA"/>
</dbReference>
<dbReference type="Gene3D" id="2.60.40.10">
    <property type="entry name" value="Immunoglobulins"/>
    <property type="match status" value="1"/>
</dbReference>
<evidence type="ECO:0000313" key="2">
    <source>
        <dbReference type="EMBL" id="SHK46159.1"/>
    </source>
</evidence>
<sequence length="540" mass="62225">MGLPKPNLKIASIELVSGEFLIGKKMKFKVVVENIGQDTSSSYTVAVYDENNKCLDTDSEKPLAPNSKNSAKLYLTMQTLGNHTLRFVIEGGESTHNEKYRTYLWSQVEDLNLEIKGIRDTGIESYYRERMIGKDNRNHEYGIGLKVDFGHLLQSQNILIRKAFLKLNADSRSIGAKDKDIGIYRITNPNGWNKVSSSYFNESQCDAQGYLDDKSPWTVDINITDLVKKWYTGKYENYGMYVFAKDNIPTKKDYGFGYYNFKKDNNIKIVVTYSILSENFIGGKDYINIIEQVEAQFGAKAALYKMMHDFNSHDNDIIDYLKYNLSVNFDAFCNKFNELIKQSGLIREEIIHEGPGPNGGPVKKIIIEDDFKEFHYFRNKLNKAPATLEDLMKEKDQWEMLPYYKAAFHMFDTVESKNGLFNLKFVSIQDQRHEAVYNQFGTILTENNDYRNMGTYNYVGPNDIEGHKLYDVEPYYKWGNINGKGEGNSFVAALNRAWDFVQDSSAIEYYNSYATQFKLPPCDGKSLEELESVMKDFFLT</sequence>
<organism evidence="2 3">
    <name type="scientific">Paramaledivibacter caminithermalis (strain DSM 15212 / CIP 107654 / DViRD3)</name>
    <name type="common">Clostridium caminithermale</name>
    <dbReference type="NCBI Taxonomy" id="1121301"/>
    <lineage>
        <taxon>Bacteria</taxon>
        <taxon>Bacillati</taxon>
        <taxon>Bacillota</taxon>
        <taxon>Clostridia</taxon>
        <taxon>Peptostreptococcales</taxon>
        <taxon>Caminicellaceae</taxon>
        <taxon>Paramaledivibacter</taxon>
    </lineage>
</organism>
<dbReference type="RefSeq" id="WP_073152754.1">
    <property type="nucleotide sequence ID" value="NZ_FRAG01000065.1"/>
</dbReference>